<dbReference type="OrthoDB" id="9798188at2"/>
<protein>
    <recommendedName>
        <fullName evidence="8">Magnesium and cobalt efflux protein CorC</fullName>
    </recommendedName>
</protein>
<dbReference type="Pfam" id="PF00571">
    <property type="entry name" value="CBS"/>
    <property type="match status" value="2"/>
</dbReference>
<evidence type="ECO:0000256" key="8">
    <source>
        <dbReference type="ARBA" id="ARBA00040729"/>
    </source>
</evidence>
<dbReference type="PANTHER" id="PTHR22777:SF27">
    <property type="entry name" value="MAGNESIUM AND COBALT EFFLUX PROTEIN CORC"/>
    <property type="match status" value="1"/>
</dbReference>
<proteinExistence type="inferred from homology"/>
<comment type="caution">
    <text evidence="11">The sequence shown here is derived from an EMBL/GenBank/DDBJ whole genome shotgun (WGS) entry which is preliminary data.</text>
</comment>
<evidence type="ECO:0000256" key="9">
    <source>
        <dbReference type="PROSITE-ProRule" id="PRU00703"/>
    </source>
</evidence>
<evidence type="ECO:0000256" key="2">
    <source>
        <dbReference type="ARBA" id="ARBA00022448"/>
    </source>
</evidence>
<dbReference type="GO" id="GO:0050660">
    <property type="term" value="F:flavin adenine dinucleotide binding"/>
    <property type="evidence" value="ECO:0007669"/>
    <property type="project" value="InterPro"/>
</dbReference>
<gene>
    <name evidence="11" type="ORF">E5987_03650</name>
</gene>
<evidence type="ECO:0000313" key="12">
    <source>
        <dbReference type="Proteomes" id="UP000472580"/>
    </source>
</evidence>
<sequence length="285" mass="32403">MSDNPEESKKNFFEKLSEKFFHEDAPENTQELLDDLHQAHDKKILTDDAMLMIEGVIRVHELRAEDLMIPRAQMTVINISEDSQSWIKDVVKAGHSRFPVVDGDKDNVLGILLAKDLLRLFVNPQYQIREHLRQPVYVPESKPADVLLKEFRLKRNHMALVVDEFGSISGLITIEDVLEEIVGEIDDEYDTDKSASDIVSVGGNHWRVKAATRIDDFNRVFGTHFSDDKYDSVGGLISDELEHVPHAGEFVDLDGYRFKVTKAVARQVQMLNVEKLAEPAPVEPN</sequence>
<dbReference type="InterPro" id="IPR044751">
    <property type="entry name" value="Ion_transp-like_CBS"/>
</dbReference>
<dbReference type="Proteomes" id="UP000472580">
    <property type="component" value="Unassembled WGS sequence"/>
</dbReference>
<evidence type="ECO:0000256" key="5">
    <source>
        <dbReference type="ARBA" id="ARBA00023122"/>
    </source>
</evidence>
<keyword evidence="2" id="KW-0813">Transport</keyword>
<dbReference type="Gene3D" id="3.30.465.10">
    <property type="match status" value="1"/>
</dbReference>
<evidence type="ECO:0000259" key="10">
    <source>
        <dbReference type="PROSITE" id="PS51371"/>
    </source>
</evidence>
<dbReference type="Pfam" id="PF21917">
    <property type="entry name" value="NMB0537_N"/>
    <property type="match status" value="1"/>
</dbReference>
<comment type="function">
    <text evidence="7">Plays a role in the transport of magnesium and cobalt ions.</text>
</comment>
<evidence type="ECO:0000256" key="3">
    <source>
        <dbReference type="ARBA" id="ARBA00022737"/>
    </source>
</evidence>
<keyword evidence="3" id="KW-0677">Repeat</keyword>
<dbReference type="SMART" id="SM01091">
    <property type="entry name" value="CorC_HlyC"/>
    <property type="match status" value="1"/>
</dbReference>
<feature type="domain" description="CBS" evidence="10">
    <location>
        <begin position="131"/>
        <end position="188"/>
    </location>
</feature>
<keyword evidence="5 9" id="KW-0129">CBS domain</keyword>
<dbReference type="SUPFAM" id="SSF56176">
    <property type="entry name" value="FAD-binding/transporter-associated domain-like"/>
    <property type="match status" value="1"/>
</dbReference>
<feature type="domain" description="CBS" evidence="10">
    <location>
        <begin position="68"/>
        <end position="128"/>
    </location>
</feature>
<dbReference type="SMART" id="SM00116">
    <property type="entry name" value="CBS"/>
    <property type="match status" value="2"/>
</dbReference>
<dbReference type="InterPro" id="IPR000644">
    <property type="entry name" value="CBS_dom"/>
</dbReference>
<dbReference type="PANTHER" id="PTHR22777">
    <property type="entry name" value="HEMOLYSIN-RELATED"/>
    <property type="match status" value="1"/>
</dbReference>
<comment type="similarity">
    <text evidence="1">Belongs to the UPF0053 family.</text>
</comment>
<dbReference type="RefSeq" id="WP_160334735.1">
    <property type="nucleotide sequence ID" value="NZ_WSRP01000008.1"/>
</dbReference>
<evidence type="ECO:0000256" key="7">
    <source>
        <dbReference type="ARBA" id="ARBA00037273"/>
    </source>
</evidence>
<dbReference type="SUPFAM" id="SSF54631">
    <property type="entry name" value="CBS-domain pair"/>
    <property type="match status" value="1"/>
</dbReference>
<evidence type="ECO:0000256" key="1">
    <source>
        <dbReference type="ARBA" id="ARBA00006337"/>
    </source>
</evidence>
<dbReference type="Pfam" id="PF03471">
    <property type="entry name" value="CorC_HlyC"/>
    <property type="match status" value="1"/>
</dbReference>
<evidence type="ECO:0000256" key="6">
    <source>
        <dbReference type="ARBA" id="ARBA00023285"/>
    </source>
</evidence>
<dbReference type="InterPro" id="IPR036318">
    <property type="entry name" value="FAD-bd_PCMH-like_sf"/>
</dbReference>
<dbReference type="Gene3D" id="3.10.580.10">
    <property type="entry name" value="CBS-domain"/>
    <property type="match status" value="1"/>
</dbReference>
<evidence type="ECO:0000256" key="4">
    <source>
        <dbReference type="ARBA" id="ARBA00022842"/>
    </source>
</evidence>
<dbReference type="InterPro" id="IPR005170">
    <property type="entry name" value="Transptr-assoc_dom"/>
</dbReference>
<organism evidence="11 12">
    <name type="scientific">Parasutterella muris</name>
    <dbReference type="NCBI Taxonomy" id="2565572"/>
    <lineage>
        <taxon>Bacteria</taxon>
        <taxon>Pseudomonadati</taxon>
        <taxon>Pseudomonadota</taxon>
        <taxon>Betaproteobacteria</taxon>
        <taxon>Burkholderiales</taxon>
        <taxon>Sutterellaceae</taxon>
        <taxon>Parasutterella</taxon>
    </lineage>
</organism>
<dbReference type="FunFam" id="3.10.580.10:FF:000002">
    <property type="entry name" value="Magnesium/cobalt efflux protein CorC"/>
    <property type="match status" value="1"/>
</dbReference>
<dbReference type="InterPro" id="IPR046342">
    <property type="entry name" value="CBS_dom_sf"/>
</dbReference>
<dbReference type="CDD" id="cd04590">
    <property type="entry name" value="CBS_pair_CorC_HlyC_assoc"/>
    <property type="match status" value="1"/>
</dbReference>
<keyword evidence="6" id="KW-0170">Cobalt</keyword>
<name>A0A6L6YF86_9BURK</name>
<dbReference type="GO" id="GO:0005886">
    <property type="term" value="C:plasma membrane"/>
    <property type="evidence" value="ECO:0007669"/>
    <property type="project" value="TreeGrafter"/>
</dbReference>
<dbReference type="PROSITE" id="PS51371">
    <property type="entry name" value="CBS"/>
    <property type="match status" value="2"/>
</dbReference>
<dbReference type="InterPro" id="IPR016169">
    <property type="entry name" value="FAD-bd_PCMH_sub2"/>
</dbReference>
<dbReference type="InterPro" id="IPR054115">
    <property type="entry name" value="CorC_N"/>
</dbReference>
<accession>A0A6L6YF86</accession>
<keyword evidence="12" id="KW-1185">Reference proteome</keyword>
<dbReference type="EMBL" id="WSRP01000008">
    <property type="protein sequence ID" value="MVX56300.1"/>
    <property type="molecule type" value="Genomic_DNA"/>
</dbReference>
<reference evidence="11 12" key="1">
    <citation type="submission" date="2019-12" db="EMBL/GenBank/DDBJ databases">
        <title>Microbes associate with the intestines of laboratory mice.</title>
        <authorList>
            <person name="Navarre W."/>
            <person name="Wong E."/>
        </authorList>
    </citation>
    <scope>NUCLEOTIDE SEQUENCE [LARGE SCALE GENOMIC DNA]</scope>
    <source>
        <strain evidence="11 12">NM82_D38</strain>
    </source>
</reference>
<dbReference type="AlphaFoldDB" id="A0A6L6YF86"/>
<evidence type="ECO:0000313" key="11">
    <source>
        <dbReference type="EMBL" id="MVX56300.1"/>
    </source>
</evidence>
<keyword evidence="4" id="KW-0460">Magnesium</keyword>